<dbReference type="RefSeq" id="WP_071063132.1">
    <property type="nucleotide sequence ID" value="NZ_MKIE01000005.1"/>
</dbReference>
<evidence type="ECO:0000256" key="6">
    <source>
        <dbReference type="RuleBase" id="RU366058"/>
    </source>
</evidence>
<proteinExistence type="inferred from homology"/>
<accession>A0A1S1V5S0</accession>
<feature type="domain" description="VTT" evidence="7">
    <location>
        <begin position="75"/>
        <end position="190"/>
    </location>
</feature>
<evidence type="ECO:0000259" key="7">
    <source>
        <dbReference type="Pfam" id="PF09335"/>
    </source>
</evidence>
<evidence type="ECO:0000256" key="4">
    <source>
        <dbReference type="ARBA" id="ARBA00022989"/>
    </source>
</evidence>
<dbReference type="EMBL" id="MKIE01000005">
    <property type="protein sequence ID" value="OHW61986.1"/>
    <property type="molecule type" value="Genomic_DNA"/>
</dbReference>
<feature type="transmembrane region" description="Helical" evidence="6">
    <location>
        <begin position="91"/>
        <end position="111"/>
    </location>
</feature>
<evidence type="ECO:0000313" key="9">
    <source>
        <dbReference type="Proteomes" id="UP000180254"/>
    </source>
</evidence>
<dbReference type="InterPro" id="IPR032816">
    <property type="entry name" value="VTT_dom"/>
</dbReference>
<feature type="transmembrane region" description="Helical" evidence="6">
    <location>
        <begin position="53"/>
        <end position="79"/>
    </location>
</feature>
<dbReference type="GO" id="GO:0005886">
    <property type="term" value="C:plasma membrane"/>
    <property type="evidence" value="ECO:0007669"/>
    <property type="project" value="UniProtKB-SubCell"/>
</dbReference>
<name>A0A1S1V5S0_9FIRM</name>
<dbReference type="AlphaFoldDB" id="A0A1S1V5S0"/>
<dbReference type="InterPro" id="IPR015414">
    <property type="entry name" value="TMEM64"/>
</dbReference>
<evidence type="ECO:0000256" key="3">
    <source>
        <dbReference type="ARBA" id="ARBA00022692"/>
    </source>
</evidence>
<reference evidence="8 9" key="1">
    <citation type="submission" date="2016-09" db="EMBL/GenBank/DDBJ databases">
        <title>Genome sequence of Eubacterium angustum.</title>
        <authorList>
            <person name="Poehlein A."/>
            <person name="Daniel R."/>
        </authorList>
    </citation>
    <scope>NUCLEOTIDE SEQUENCE [LARGE SCALE GENOMIC DNA]</scope>
    <source>
        <strain evidence="8 9">DSM 1989</strain>
    </source>
</reference>
<sequence>MNIKKTTIAKIGVVILLALVYFFVAPVNRTINEFASVLSSLDLDKIKEYILSFGVWAPIISFLLMVFQSVAAPLPAFLITFSNAALFGWKWGALLSWSSAMVGAVLCFYIARIFGRETVEKLTTKTAVKEVDAFFDRYGRYAILIARLLPFVSFDFVSYGAGLTAMSLFSFLWATGLGQLPATIVYSYVGGMLTGGAKLFVTGLLILFSVTVLIFLVKKVYNDRTKKSEKKVAE</sequence>
<feature type="transmembrane region" description="Helical" evidence="6">
    <location>
        <begin position="141"/>
        <end position="161"/>
    </location>
</feature>
<dbReference type="Proteomes" id="UP000180254">
    <property type="component" value="Unassembled WGS sequence"/>
</dbReference>
<keyword evidence="9" id="KW-1185">Reference proteome</keyword>
<protein>
    <recommendedName>
        <fullName evidence="6">TVP38/TMEM64 family membrane protein</fullName>
    </recommendedName>
</protein>
<organism evidence="8 9">
    <name type="scientific">Andreesenia angusta</name>
    <dbReference type="NCBI Taxonomy" id="39480"/>
    <lineage>
        <taxon>Bacteria</taxon>
        <taxon>Bacillati</taxon>
        <taxon>Bacillota</taxon>
        <taxon>Tissierellia</taxon>
        <taxon>Tissierellales</taxon>
        <taxon>Gottschalkiaceae</taxon>
        <taxon>Andreesenia</taxon>
    </lineage>
</organism>
<keyword evidence="2 6" id="KW-1003">Cell membrane</keyword>
<dbReference type="PANTHER" id="PTHR12677:SF59">
    <property type="entry name" value="GOLGI APPARATUS MEMBRANE PROTEIN TVP38-RELATED"/>
    <property type="match status" value="1"/>
</dbReference>
<feature type="transmembrane region" description="Helical" evidence="6">
    <location>
        <begin position="168"/>
        <end position="189"/>
    </location>
</feature>
<keyword evidence="3 6" id="KW-0812">Transmembrane</keyword>
<evidence type="ECO:0000256" key="5">
    <source>
        <dbReference type="ARBA" id="ARBA00023136"/>
    </source>
</evidence>
<gene>
    <name evidence="8" type="primary">ydjZ_3</name>
    <name evidence="8" type="ORF">EUAN_14340</name>
</gene>
<feature type="transmembrane region" description="Helical" evidence="6">
    <location>
        <begin position="195"/>
        <end position="217"/>
    </location>
</feature>
<comment type="caution">
    <text evidence="8">The sequence shown here is derived from an EMBL/GenBank/DDBJ whole genome shotgun (WGS) entry which is preliminary data.</text>
</comment>
<keyword evidence="4 6" id="KW-1133">Transmembrane helix</keyword>
<dbReference type="OrthoDB" id="9812980at2"/>
<dbReference type="PANTHER" id="PTHR12677">
    <property type="entry name" value="GOLGI APPARATUS MEMBRANE PROTEIN TVP38-RELATED"/>
    <property type="match status" value="1"/>
</dbReference>
<dbReference type="Pfam" id="PF09335">
    <property type="entry name" value="VTT_dom"/>
    <property type="match status" value="1"/>
</dbReference>
<dbReference type="STRING" id="39480.EUAN_14340"/>
<evidence type="ECO:0000313" key="8">
    <source>
        <dbReference type="EMBL" id="OHW61986.1"/>
    </source>
</evidence>
<evidence type="ECO:0000256" key="1">
    <source>
        <dbReference type="ARBA" id="ARBA00004651"/>
    </source>
</evidence>
<comment type="similarity">
    <text evidence="6">Belongs to the TVP38/TMEM64 family.</text>
</comment>
<comment type="subcellular location">
    <subcellularLocation>
        <location evidence="1 6">Cell membrane</location>
        <topology evidence="1 6">Multi-pass membrane protein</topology>
    </subcellularLocation>
</comment>
<evidence type="ECO:0000256" key="2">
    <source>
        <dbReference type="ARBA" id="ARBA00022475"/>
    </source>
</evidence>
<keyword evidence="5 6" id="KW-0472">Membrane</keyword>